<dbReference type="InterPro" id="IPR017853">
    <property type="entry name" value="GH"/>
</dbReference>
<evidence type="ECO:0000313" key="10">
    <source>
        <dbReference type="Proteomes" id="UP001342418"/>
    </source>
</evidence>
<dbReference type="Pfam" id="PF13802">
    <property type="entry name" value="Gal_mutarotas_2"/>
    <property type="match status" value="1"/>
</dbReference>
<dbReference type="Gene3D" id="3.20.20.80">
    <property type="entry name" value="Glycosidases"/>
    <property type="match status" value="1"/>
</dbReference>
<evidence type="ECO:0000313" key="9">
    <source>
        <dbReference type="EMBL" id="UUP15666.1"/>
    </source>
</evidence>
<dbReference type="InterPro" id="IPR048395">
    <property type="entry name" value="Glyco_hydro_31_C"/>
</dbReference>
<accession>A0ABY5MEU0</accession>
<dbReference type="SUPFAM" id="SSF51011">
    <property type="entry name" value="Glycosyl hydrolase domain"/>
    <property type="match status" value="1"/>
</dbReference>
<keyword evidence="10" id="KW-1185">Reference proteome</keyword>
<keyword evidence="9" id="KW-0328">Glycosyltransferase</keyword>
<dbReference type="EC" id="2.4.1.161" evidence="9"/>
<dbReference type="InterPro" id="IPR000322">
    <property type="entry name" value="Glyco_hydro_31_TIM"/>
</dbReference>
<evidence type="ECO:0000256" key="3">
    <source>
        <dbReference type="ARBA" id="ARBA00023295"/>
    </source>
</evidence>
<dbReference type="Pfam" id="PF01055">
    <property type="entry name" value="Glyco_hydro_31_2nd"/>
    <property type="match status" value="1"/>
</dbReference>
<evidence type="ECO:0000256" key="2">
    <source>
        <dbReference type="ARBA" id="ARBA00022801"/>
    </source>
</evidence>
<dbReference type="EMBL" id="CP030941">
    <property type="protein sequence ID" value="UUP15666.1"/>
    <property type="molecule type" value="Genomic_DNA"/>
</dbReference>
<dbReference type="PANTHER" id="PTHR22762">
    <property type="entry name" value="ALPHA-GLUCOSIDASE"/>
    <property type="match status" value="1"/>
</dbReference>
<evidence type="ECO:0000259" key="7">
    <source>
        <dbReference type="Pfam" id="PF13802"/>
    </source>
</evidence>
<keyword evidence="2 4" id="KW-0378">Hydrolase</keyword>
<dbReference type="Gene3D" id="2.60.40.1180">
    <property type="entry name" value="Golgi alpha-mannosidase II"/>
    <property type="match status" value="1"/>
</dbReference>
<dbReference type="PROSITE" id="PS00129">
    <property type="entry name" value="GLYCOSYL_HYDROL_F31_1"/>
    <property type="match status" value="1"/>
</dbReference>
<reference evidence="9 10" key="1">
    <citation type="submission" date="2018-07" db="EMBL/GenBank/DDBJ databases">
        <title>Genome sequence of Nitratireductor thuwali#1536.</title>
        <authorList>
            <person name="Michoud G."/>
            <person name="Merlino G."/>
            <person name="Sefrji F.O."/>
            <person name="Daffonchio D."/>
        </authorList>
    </citation>
    <scope>NUCLEOTIDE SEQUENCE [LARGE SCALE GENOMIC DNA]</scope>
    <source>
        <strain evidence="10">Nit1536</strain>
    </source>
</reference>
<dbReference type="CDD" id="cd14752">
    <property type="entry name" value="GH31_N"/>
    <property type="match status" value="1"/>
</dbReference>
<dbReference type="Pfam" id="PF21365">
    <property type="entry name" value="Glyco_hydro_31_3rd"/>
    <property type="match status" value="1"/>
</dbReference>
<sequence>MRHRLRELAVQWRFWGFLGLARSVHYSVLGTWGQLRRARRSRPLEKVGQVISCAARPDGADLELEAARLEIRFLAADLARVTWTPGRLPLPYGLAETDWSGAPVRFEETAEGWRLATGDLHLSVLRDGTLVWATPDGTPLRREAPPERRGEEWHHRASLAPDEAVFGLGEHTGPLDLRGTERRLWNSDPMKSYGPDEDPLYMGIPVLQTLKPSGGYLAFYENSHAADFTFNDEIRARFEGGALRYYLTPGPPEHTLQRYTELTGRPPLPPRWALGYHQSRFSYRTEAEIRDLVQGFRKHNLPLSAIHLDIHYMDGFRVFTVDEDSFPDLKGLAEELDADGIRLVTILDPGVKRDKDYRVFRQGSEGGHFCRTKRGRIATAPVWPGWSAFPDFTRAETRAWWGEQHSVLLERGVTGFWNDMNEPAMVALWGERTLAQDVVHDFDGRGGTHAEAHNLYGMLMARATDEGLRRLDPDRRHFLLTRSGWAGIQRHAWMWTGDISSGWDMLHQTVRTVLGLGLSGMPYSGPDIGGFKGTLGREEYLRWFELAAFLPFFRTHSSQSTEPREPWRFGAEALERVRGLLRLRYALMPYLYTLAWEASRTGHPLVRPVWWGAPGEDRLRSVDDAFLLGPDLLLAPVLGPGERRRRTMLPPGEWYSYWSGERYSAEADVEAPLGRPALFVRGGSVLPLEQDRVLELRLFPSAGVRRVSMLYSDAGGIGAEARVDTFLLEVSDGKLALRRSFTGKGHCPYETIRLSLPKAGNWACDVDGQRVPAEAEGWSVRRDFHTAHFLLPGHD</sequence>
<dbReference type="InterPro" id="IPR025887">
    <property type="entry name" value="Glyco_hydro_31_N_dom"/>
</dbReference>
<gene>
    <name evidence="9" type="ORF">NTH_00104</name>
</gene>
<dbReference type="InterPro" id="IPR030458">
    <property type="entry name" value="Glyco_hydro_31_AS"/>
</dbReference>
<dbReference type="SUPFAM" id="SSF51445">
    <property type="entry name" value="(Trans)glycosidases"/>
    <property type="match status" value="1"/>
</dbReference>
<proteinExistence type="inferred from homology"/>
<dbReference type="RefSeq" id="WP_338528160.1">
    <property type="nucleotide sequence ID" value="NZ_CP030941.1"/>
</dbReference>
<evidence type="ECO:0000256" key="5">
    <source>
        <dbReference type="SAM" id="MobiDB-lite"/>
    </source>
</evidence>
<evidence type="ECO:0000256" key="4">
    <source>
        <dbReference type="RuleBase" id="RU361185"/>
    </source>
</evidence>
<keyword evidence="3 4" id="KW-0326">Glycosidase</keyword>
<dbReference type="Proteomes" id="UP001342418">
    <property type="component" value="Chromosome"/>
</dbReference>
<dbReference type="InterPro" id="IPR013780">
    <property type="entry name" value="Glyco_hydro_b"/>
</dbReference>
<evidence type="ECO:0000259" key="6">
    <source>
        <dbReference type="Pfam" id="PF01055"/>
    </source>
</evidence>
<feature type="domain" description="Glycosyl hydrolase family 31 C-terminal" evidence="8">
    <location>
        <begin position="602"/>
        <end position="686"/>
    </location>
</feature>
<dbReference type="CDD" id="cd06604">
    <property type="entry name" value="GH31_glucosidase_II_MalA"/>
    <property type="match status" value="1"/>
</dbReference>
<comment type="similarity">
    <text evidence="1 4">Belongs to the glycosyl hydrolase 31 family.</text>
</comment>
<evidence type="ECO:0000259" key="8">
    <source>
        <dbReference type="Pfam" id="PF21365"/>
    </source>
</evidence>
<dbReference type="SUPFAM" id="SSF74650">
    <property type="entry name" value="Galactose mutarotase-like"/>
    <property type="match status" value="1"/>
</dbReference>
<feature type="compositionally biased region" description="Basic and acidic residues" evidence="5">
    <location>
        <begin position="139"/>
        <end position="155"/>
    </location>
</feature>
<dbReference type="InterPro" id="IPR011013">
    <property type="entry name" value="Gal_mutarotase_sf_dom"/>
</dbReference>
<feature type="region of interest" description="Disordered" evidence="5">
    <location>
        <begin position="136"/>
        <end position="155"/>
    </location>
</feature>
<dbReference type="Gene3D" id="2.60.40.1760">
    <property type="entry name" value="glycosyl hydrolase (family 31)"/>
    <property type="match status" value="1"/>
</dbReference>
<organism evidence="9 10">
    <name type="scientific">Nitratireductor thuwali</name>
    <dbReference type="NCBI Taxonomy" id="2267699"/>
    <lineage>
        <taxon>Bacteria</taxon>
        <taxon>Pseudomonadati</taxon>
        <taxon>Pseudomonadota</taxon>
        <taxon>Alphaproteobacteria</taxon>
        <taxon>Hyphomicrobiales</taxon>
        <taxon>Phyllobacteriaceae</taxon>
        <taxon>Nitratireductor</taxon>
    </lineage>
</organism>
<evidence type="ECO:0000256" key="1">
    <source>
        <dbReference type="ARBA" id="ARBA00007806"/>
    </source>
</evidence>
<keyword evidence="9" id="KW-0808">Transferase</keyword>
<feature type="domain" description="Glycoside hydrolase family 31 TIM barrel" evidence="6">
    <location>
        <begin position="266"/>
        <end position="594"/>
    </location>
</feature>
<feature type="domain" description="Glycoside hydrolase family 31 N-terminal" evidence="7">
    <location>
        <begin position="69"/>
        <end position="226"/>
    </location>
</feature>
<name>A0ABY5MEU0_9HYPH</name>
<protein>
    <submittedName>
        <fullName evidence="9">Oligosaccharide 4-alpha-D-glucosyltransferase</fullName>
        <ecNumber evidence="9">2.4.1.161</ecNumber>
    </submittedName>
</protein>
<dbReference type="PANTHER" id="PTHR22762:SF120">
    <property type="entry name" value="HETEROGLYCAN GLUCOSIDASE 1"/>
    <property type="match status" value="1"/>
</dbReference>
<dbReference type="GO" id="GO:0033825">
    <property type="term" value="F:oligosaccharide 4-alpha-D-glucosyltransferase activity"/>
    <property type="evidence" value="ECO:0007669"/>
    <property type="project" value="UniProtKB-EC"/>
</dbReference>